<dbReference type="EnsemblPlants" id="QL05p088623:mrna">
    <property type="protein sequence ID" value="QL05p088623:mrna"/>
    <property type="gene ID" value="QL05p088623"/>
</dbReference>
<keyword evidence="2" id="KW-1185">Reference proteome</keyword>
<protein>
    <submittedName>
        <fullName evidence="1">Uncharacterized protein</fullName>
    </submittedName>
</protein>
<dbReference type="Gramene" id="QL05p088623:mrna">
    <property type="protein sequence ID" value="QL05p088623:mrna"/>
    <property type="gene ID" value="QL05p088623"/>
</dbReference>
<sequence>MRKDSELPKKSLTRLIKLVPQPMFEVLRMENDVVYYEAQLPILFVEFMHGLPLINSGCRYCIDYLVQCKTIGEAHFIGFKIVEQGCTSNKLVLHSDAR</sequence>
<dbReference type="InParanoid" id="A0A7N2LVV2"/>
<reference evidence="1" key="2">
    <citation type="submission" date="2021-01" db="UniProtKB">
        <authorList>
            <consortium name="EnsemblPlants"/>
        </authorList>
    </citation>
    <scope>IDENTIFICATION</scope>
</reference>
<proteinExistence type="predicted"/>
<reference evidence="1 2" key="1">
    <citation type="journal article" date="2016" name="G3 (Bethesda)">
        <title>First Draft Assembly and Annotation of the Genome of a California Endemic Oak Quercus lobata Nee (Fagaceae).</title>
        <authorList>
            <person name="Sork V.L."/>
            <person name="Fitz-Gibbon S.T."/>
            <person name="Puiu D."/>
            <person name="Crepeau M."/>
            <person name="Gugger P.F."/>
            <person name="Sherman R."/>
            <person name="Stevens K."/>
            <person name="Langley C.H."/>
            <person name="Pellegrini M."/>
            <person name="Salzberg S.L."/>
        </authorList>
    </citation>
    <scope>NUCLEOTIDE SEQUENCE [LARGE SCALE GENOMIC DNA]</scope>
    <source>
        <strain evidence="1 2">cv. SW786</strain>
    </source>
</reference>
<evidence type="ECO:0000313" key="1">
    <source>
        <dbReference type="EnsemblPlants" id="QL05p088623:mrna"/>
    </source>
</evidence>
<dbReference type="Proteomes" id="UP000594261">
    <property type="component" value="Chromosome 5"/>
</dbReference>
<accession>A0A7N2LVV2</accession>
<name>A0A7N2LVV2_QUELO</name>
<evidence type="ECO:0000313" key="2">
    <source>
        <dbReference type="Proteomes" id="UP000594261"/>
    </source>
</evidence>
<organism evidence="1 2">
    <name type="scientific">Quercus lobata</name>
    <name type="common">Valley oak</name>
    <dbReference type="NCBI Taxonomy" id="97700"/>
    <lineage>
        <taxon>Eukaryota</taxon>
        <taxon>Viridiplantae</taxon>
        <taxon>Streptophyta</taxon>
        <taxon>Embryophyta</taxon>
        <taxon>Tracheophyta</taxon>
        <taxon>Spermatophyta</taxon>
        <taxon>Magnoliopsida</taxon>
        <taxon>eudicotyledons</taxon>
        <taxon>Gunneridae</taxon>
        <taxon>Pentapetalae</taxon>
        <taxon>rosids</taxon>
        <taxon>fabids</taxon>
        <taxon>Fagales</taxon>
        <taxon>Fagaceae</taxon>
        <taxon>Quercus</taxon>
    </lineage>
</organism>
<dbReference type="AlphaFoldDB" id="A0A7N2LVV2"/>
<dbReference type="EMBL" id="LRBV02000005">
    <property type="status" value="NOT_ANNOTATED_CDS"/>
    <property type="molecule type" value="Genomic_DNA"/>
</dbReference>